<evidence type="ECO:0000313" key="4">
    <source>
        <dbReference type="Proteomes" id="UP000607311"/>
    </source>
</evidence>
<dbReference type="EMBL" id="BOPD01000021">
    <property type="protein sequence ID" value="GIJ34464.1"/>
    <property type="molecule type" value="Genomic_DNA"/>
</dbReference>
<proteinExistence type="predicted"/>
<keyword evidence="4" id="KW-1185">Reference proteome</keyword>
<evidence type="ECO:0000313" key="3">
    <source>
        <dbReference type="EMBL" id="GIJ34464.1"/>
    </source>
</evidence>
<dbReference type="RefSeq" id="WP_139233204.1">
    <property type="nucleotide sequence ID" value="NZ_BOPD01000021.1"/>
</dbReference>
<gene>
    <name evidence="3" type="ORF">Vse01_36120</name>
</gene>
<name>A0A9W5UTU9_9ACTN</name>
<keyword evidence="2" id="KW-0472">Membrane</keyword>
<evidence type="ECO:0000256" key="1">
    <source>
        <dbReference type="SAM" id="MobiDB-lite"/>
    </source>
</evidence>
<dbReference type="Proteomes" id="UP000607311">
    <property type="component" value="Unassembled WGS sequence"/>
</dbReference>
<dbReference type="AlphaFoldDB" id="A0A9W5UTU9"/>
<keyword evidence="2" id="KW-0812">Transmembrane</keyword>
<keyword evidence="2" id="KW-1133">Transmembrane helix</keyword>
<feature type="transmembrane region" description="Helical" evidence="2">
    <location>
        <begin position="66"/>
        <end position="88"/>
    </location>
</feature>
<comment type="caution">
    <text evidence="3">The sequence shown here is derived from an EMBL/GenBank/DDBJ whole genome shotgun (WGS) entry which is preliminary data.</text>
</comment>
<reference evidence="3" key="1">
    <citation type="submission" date="2021-01" db="EMBL/GenBank/DDBJ databases">
        <title>Whole genome shotgun sequence of Verrucosispora sediminis NBRC 107745.</title>
        <authorList>
            <person name="Komaki H."/>
            <person name="Tamura T."/>
        </authorList>
    </citation>
    <scope>NUCLEOTIDE SEQUENCE</scope>
    <source>
        <strain evidence="3">NBRC 107745</strain>
    </source>
</reference>
<sequence>MDHARLADTPGQPDHHHRESEGMSDDYLQFEIENSQLDPADLDGFLPGPVTAVDAPNGNRGLAADLLIGGVVNGATAGAVSVVVVQFWTALRRHRERQLTESAGDEATISIEEGDQRIQIVVPLHGDGSTAGREVEVQIDNAGMKNPGKVHIRLHG</sequence>
<accession>A0A9W5UTU9</accession>
<protein>
    <submittedName>
        <fullName evidence="3">Uncharacterized protein</fullName>
    </submittedName>
</protein>
<organism evidence="3 4">
    <name type="scientific">Micromonospora sediminimaris</name>
    <dbReference type="NCBI Taxonomy" id="547162"/>
    <lineage>
        <taxon>Bacteria</taxon>
        <taxon>Bacillati</taxon>
        <taxon>Actinomycetota</taxon>
        <taxon>Actinomycetes</taxon>
        <taxon>Micromonosporales</taxon>
        <taxon>Micromonosporaceae</taxon>
        <taxon>Micromonospora</taxon>
    </lineage>
</organism>
<feature type="region of interest" description="Disordered" evidence="1">
    <location>
        <begin position="1"/>
        <end position="21"/>
    </location>
</feature>
<evidence type="ECO:0000256" key="2">
    <source>
        <dbReference type="SAM" id="Phobius"/>
    </source>
</evidence>